<feature type="domain" description="MBD" evidence="7">
    <location>
        <begin position="44"/>
        <end position="94"/>
    </location>
</feature>
<gene>
    <name evidence="8" type="ORF">Ccrd_020411</name>
</gene>
<dbReference type="InterPro" id="IPR001739">
    <property type="entry name" value="Methyl_CpG_DNA-bd"/>
</dbReference>
<dbReference type="EMBL" id="LEKV01003120">
    <property type="protein sequence ID" value="KVI01315.1"/>
    <property type="molecule type" value="Genomic_DNA"/>
</dbReference>
<feature type="compositionally biased region" description="Basic and acidic residues" evidence="6">
    <location>
        <begin position="131"/>
        <end position="163"/>
    </location>
</feature>
<dbReference type="OMA" id="ACEIPEM"/>
<dbReference type="STRING" id="59895.A0A103Y2I7"/>
<dbReference type="Pfam" id="PF01429">
    <property type="entry name" value="MBD"/>
    <property type="match status" value="1"/>
</dbReference>
<organism evidence="8 9">
    <name type="scientific">Cynara cardunculus var. scolymus</name>
    <name type="common">Globe artichoke</name>
    <name type="synonym">Cynara scolymus</name>
    <dbReference type="NCBI Taxonomy" id="59895"/>
    <lineage>
        <taxon>Eukaryota</taxon>
        <taxon>Viridiplantae</taxon>
        <taxon>Streptophyta</taxon>
        <taxon>Embryophyta</taxon>
        <taxon>Tracheophyta</taxon>
        <taxon>Spermatophyta</taxon>
        <taxon>Magnoliopsida</taxon>
        <taxon>eudicotyledons</taxon>
        <taxon>Gunneridae</taxon>
        <taxon>Pentapetalae</taxon>
        <taxon>asterids</taxon>
        <taxon>campanulids</taxon>
        <taxon>Asterales</taxon>
        <taxon>Asteraceae</taxon>
        <taxon>Carduoideae</taxon>
        <taxon>Cardueae</taxon>
        <taxon>Carduinae</taxon>
        <taxon>Cynara</taxon>
    </lineage>
</organism>
<evidence type="ECO:0000313" key="8">
    <source>
        <dbReference type="EMBL" id="KVI01315.1"/>
    </source>
</evidence>
<dbReference type="GO" id="GO:0003677">
    <property type="term" value="F:DNA binding"/>
    <property type="evidence" value="ECO:0007669"/>
    <property type="project" value="UniProtKB-KW"/>
</dbReference>
<dbReference type="PANTHER" id="PTHR33729:SF20">
    <property type="entry name" value="DNA-BINDING DOMAIN-CONTAINING PROTEIN-RELATED"/>
    <property type="match status" value="1"/>
</dbReference>
<keyword evidence="9" id="KW-1185">Reference proteome</keyword>
<dbReference type="AlphaFoldDB" id="A0A103Y2I7"/>
<proteinExistence type="predicted"/>
<accession>A0A103Y2I7</accession>
<evidence type="ECO:0000256" key="3">
    <source>
        <dbReference type="ARBA" id="ARBA00023125"/>
    </source>
</evidence>
<dbReference type="SUPFAM" id="SSF54171">
    <property type="entry name" value="DNA-binding domain"/>
    <property type="match status" value="1"/>
</dbReference>
<dbReference type="InterPro" id="IPR016177">
    <property type="entry name" value="DNA-bd_dom_sf"/>
</dbReference>
<dbReference type="Gramene" id="KVI01315">
    <property type="protein sequence ID" value="KVI01315"/>
    <property type="gene ID" value="Ccrd_020411"/>
</dbReference>
<comment type="subcellular location">
    <subcellularLocation>
        <location evidence="1">Nucleus</location>
    </subcellularLocation>
</comment>
<feature type="compositionally biased region" description="Basic and acidic residues" evidence="6">
    <location>
        <begin position="219"/>
        <end position="229"/>
    </location>
</feature>
<evidence type="ECO:0000256" key="2">
    <source>
        <dbReference type="ARBA" id="ARBA00023015"/>
    </source>
</evidence>
<feature type="compositionally biased region" description="Basic and acidic residues" evidence="6">
    <location>
        <begin position="171"/>
        <end position="207"/>
    </location>
</feature>
<keyword evidence="4" id="KW-0804">Transcription</keyword>
<keyword evidence="5" id="KW-0539">Nucleus</keyword>
<keyword evidence="3 8" id="KW-0238">DNA-binding</keyword>
<dbReference type="Proteomes" id="UP000243975">
    <property type="component" value="Unassembled WGS sequence"/>
</dbReference>
<feature type="region of interest" description="Disordered" evidence="6">
    <location>
        <begin position="75"/>
        <end position="293"/>
    </location>
</feature>
<evidence type="ECO:0000256" key="1">
    <source>
        <dbReference type="ARBA" id="ARBA00004123"/>
    </source>
</evidence>
<evidence type="ECO:0000256" key="5">
    <source>
        <dbReference type="ARBA" id="ARBA00023242"/>
    </source>
</evidence>
<dbReference type="GO" id="GO:0005634">
    <property type="term" value="C:nucleus"/>
    <property type="evidence" value="ECO:0007669"/>
    <property type="project" value="UniProtKB-SubCell"/>
</dbReference>
<evidence type="ECO:0000313" key="9">
    <source>
        <dbReference type="Proteomes" id="UP000243975"/>
    </source>
</evidence>
<sequence>MHLFSIPVFYLYRFSAQFRIQTPKFSYNKIQSEERERNIKFLPKEGGTPKKNEIVFTAPTGEEITGKKQLEQYLKSHPGGPKVSEFDWGSGETPRRSARIVQKVKSTPPWSEAEPVKKRSRTVSASKKGKKEKDEVPEEIRDKDVEMKEAGKGEKDEKNDKSAPEGTEGNEPEKTEKDSVDVKKDETNEETDVKADEEGKPVEEANKACEIPEMPLLQEETKEVNRETLADAIQDAEQAPVTEAEKDGSTATSADGQKGNLDGVSDQKVEAEGGGVAEYGNHMAASEATPLAA</sequence>
<name>A0A103Y2I7_CYNCS</name>
<comment type="caution">
    <text evidence="8">The sequence shown here is derived from an EMBL/GenBank/DDBJ whole genome shotgun (WGS) entry which is preliminary data.</text>
</comment>
<evidence type="ECO:0000256" key="6">
    <source>
        <dbReference type="SAM" id="MobiDB-lite"/>
    </source>
</evidence>
<dbReference type="PANTHER" id="PTHR33729">
    <property type="entry name" value="METHYL-CPG BINDING DOMAIN CONTAINING PROTEIN, EXPRESSED"/>
    <property type="match status" value="1"/>
</dbReference>
<protein>
    <submittedName>
        <fullName evidence="8">DNA-binding, integrase-type</fullName>
    </submittedName>
</protein>
<keyword evidence="2" id="KW-0805">Transcription regulation</keyword>
<reference evidence="8 9" key="1">
    <citation type="journal article" date="2016" name="Sci. Rep.">
        <title>The genome sequence of the outbreeding globe artichoke constructed de novo incorporating a phase-aware low-pass sequencing strategy of F1 progeny.</title>
        <authorList>
            <person name="Scaglione D."/>
            <person name="Reyes-Chin-Wo S."/>
            <person name="Acquadro A."/>
            <person name="Froenicke L."/>
            <person name="Portis E."/>
            <person name="Beitel C."/>
            <person name="Tirone M."/>
            <person name="Mauro R."/>
            <person name="Lo Monaco A."/>
            <person name="Mauromicale G."/>
            <person name="Faccioli P."/>
            <person name="Cattivelli L."/>
            <person name="Rieseberg L."/>
            <person name="Michelmore R."/>
            <person name="Lanteri S."/>
        </authorList>
    </citation>
    <scope>NUCLEOTIDE SEQUENCE [LARGE SCALE GENOMIC DNA]</scope>
    <source>
        <strain evidence="8">2C</strain>
    </source>
</reference>
<evidence type="ECO:0000259" key="7">
    <source>
        <dbReference type="Pfam" id="PF01429"/>
    </source>
</evidence>
<evidence type="ECO:0000256" key="4">
    <source>
        <dbReference type="ARBA" id="ARBA00023163"/>
    </source>
</evidence>
<dbReference type="InterPro" id="IPR039622">
    <property type="entry name" value="MBD10/11"/>
</dbReference>